<dbReference type="AlphaFoldDB" id="A0A6P1E458"/>
<reference evidence="3" key="1">
    <citation type="journal article" date="2020" name="Microbiol. Resour. Announc.">
        <title>Draft Genome Sequences of Thiorhodococcus mannitoliphagus and Thiorhodococcus minor, Purple Sulfur Photosynthetic Bacteria in the Gammaproteobacterial Family Chromatiaceae.</title>
        <authorList>
            <person name="Aviles F.A."/>
            <person name="Meyer T.E."/>
            <person name="Kyndt J.A."/>
        </authorList>
    </citation>
    <scope>NUCLEOTIDE SEQUENCE [LARGE SCALE GENOMIC DNA]</scope>
    <source>
        <strain evidence="3">DSM 18266</strain>
    </source>
</reference>
<protein>
    <submittedName>
        <fullName evidence="2">DUF2333 family protein</fullName>
    </submittedName>
</protein>
<organism evidence="2 3">
    <name type="scientific">Thiorhodococcus mannitoliphagus</name>
    <dbReference type="NCBI Taxonomy" id="329406"/>
    <lineage>
        <taxon>Bacteria</taxon>
        <taxon>Pseudomonadati</taxon>
        <taxon>Pseudomonadota</taxon>
        <taxon>Gammaproteobacteria</taxon>
        <taxon>Chromatiales</taxon>
        <taxon>Chromatiaceae</taxon>
        <taxon>Thiorhodococcus</taxon>
    </lineage>
</organism>
<proteinExistence type="predicted"/>
<keyword evidence="1" id="KW-0812">Transmembrane</keyword>
<feature type="transmembrane region" description="Helical" evidence="1">
    <location>
        <begin position="33"/>
        <end position="55"/>
    </location>
</feature>
<name>A0A6P1E458_9GAMM</name>
<dbReference type="EMBL" id="JAAIJR010000126">
    <property type="protein sequence ID" value="NEX22794.1"/>
    <property type="molecule type" value="Genomic_DNA"/>
</dbReference>
<comment type="caution">
    <text evidence="2">The sequence shown here is derived from an EMBL/GenBank/DDBJ whole genome shotgun (WGS) entry which is preliminary data.</text>
</comment>
<keyword evidence="3" id="KW-1185">Reference proteome</keyword>
<sequence length="357" mass="39613">MKADTASKRQVITRKAAQVATYYHPSTWKEKGIWWTGGLFLITYLIVVVILGIYWSRSPSMYDVREQALSLVNQDESQLVTGTATTATAIRIGETLLDKPGGYLTNDISPPGVYLDNIPNWEFGALTAWRDLLDALRNDFSRAQSQSVEDKNLAIAQPQSNYQSDSWILPSSESEYRTGIDALYRYNEGLSDTAAAHAQFYARADNLTAYLEVVEKRLGSLAQRLSYAVGQASLDTALAGDPSARQSTPVPAQTRTKTPWTKIDDIFFEARGYTWALVEILQAIEIDFAPVLKDKNAVVSLEQITRELKNTQNFIWSPLILNGTGYGPMANHSLVSASYISRVNAAITDLRSLLQKG</sequence>
<accession>A0A6P1E458</accession>
<keyword evidence="1" id="KW-0472">Membrane</keyword>
<dbReference type="RefSeq" id="WP_164655889.1">
    <property type="nucleotide sequence ID" value="NZ_JAAIJR010000126.1"/>
</dbReference>
<gene>
    <name evidence="2" type="ORF">G3480_21230</name>
</gene>
<evidence type="ECO:0000313" key="3">
    <source>
        <dbReference type="Proteomes" id="UP000471640"/>
    </source>
</evidence>
<dbReference type="Proteomes" id="UP000471640">
    <property type="component" value="Unassembled WGS sequence"/>
</dbReference>
<dbReference type="Pfam" id="PF10095">
    <property type="entry name" value="DUF2333"/>
    <property type="match status" value="1"/>
</dbReference>
<dbReference type="PIRSF" id="PIRSF029693">
    <property type="entry name" value="UCP029693"/>
    <property type="match status" value="1"/>
</dbReference>
<reference evidence="2 3" key="2">
    <citation type="submission" date="2020-02" db="EMBL/GenBank/DDBJ databases">
        <title>Genome sequences of Thiorhodococcus mannitoliphagus and Thiorhodococcus minor, purple sulfur photosynthetic bacteria in the gammaproteobacterial family, Chromatiaceae.</title>
        <authorList>
            <person name="Aviles F.A."/>
            <person name="Meyer T.E."/>
            <person name="Kyndt J.A."/>
        </authorList>
    </citation>
    <scope>NUCLEOTIDE SEQUENCE [LARGE SCALE GENOMIC DNA]</scope>
    <source>
        <strain evidence="2 3">DSM 18266</strain>
    </source>
</reference>
<evidence type="ECO:0000313" key="2">
    <source>
        <dbReference type="EMBL" id="NEX22794.1"/>
    </source>
</evidence>
<dbReference type="InterPro" id="IPR016936">
    <property type="entry name" value="UCP029693"/>
</dbReference>
<evidence type="ECO:0000256" key="1">
    <source>
        <dbReference type="SAM" id="Phobius"/>
    </source>
</evidence>
<keyword evidence="1" id="KW-1133">Transmembrane helix</keyword>